<keyword evidence="1" id="KW-0812">Transmembrane</keyword>
<dbReference type="RefSeq" id="WP_233428248.1">
    <property type="nucleotide sequence ID" value="NZ_MWWW01000026.1"/>
</dbReference>
<name>A0A261FEZ0_9BIFI</name>
<sequence length="233" mass="27554">MLLRIDSARLHDRLQQRREMIGFGSRAAHLVAVVEGVFLILTAVTTSMGYWWRIGFVVVATVVTLYAVISVIITWSKGYNADDLYQEMVALDRTERRSSIIAINDGNRYLLYHDTAWDCDFFPNHPTSENDEDNLRRLTRYLSDGFDIPQSDFTLVRVAHENHEKYSTEHHEKRWYEYTLYHADIIRMPQAWRHDQFHVDSKDCLWMTVEQMMDNPIIRERNADVVGMVRRRL</sequence>
<comment type="caution">
    <text evidence="2">The sequence shown here is derived from an EMBL/GenBank/DDBJ whole genome shotgun (WGS) entry which is preliminary data.</text>
</comment>
<evidence type="ECO:0000313" key="3">
    <source>
        <dbReference type="Proteomes" id="UP000216871"/>
    </source>
</evidence>
<keyword evidence="1" id="KW-0472">Membrane</keyword>
<proteinExistence type="predicted"/>
<evidence type="ECO:0000313" key="2">
    <source>
        <dbReference type="EMBL" id="OZG57702.1"/>
    </source>
</evidence>
<protein>
    <submittedName>
        <fullName evidence="2">Uncharacterized protein</fullName>
    </submittedName>
</protein>
<dbReference type="Proteomes" id="UP000216871">
    <property type="component" value="Unassembled WGS sequence"/>
</dbReference>
<feature type="transmembrane region" description="Helical" evidence="1">
    <location>
        <begin position="21"/>
        <end position="44"/>
    </location>
</feature>
<reference evidence="2 3" key="1">
    <citation type="journal article" date="2017" name="BMC Genomics">
        <title>Comparative genomic and phylogenomic analyses of the Bifidobacteriaceae family.</title>
        <authorList>
            <person name="Lugli G.A."/>
            <person name="Milani C."/>
            <person name="Turroni F."/>
            <person name="Duranti S."/>
            <person name="Mancabelli L."/>
            <person name="Mangifesta M."/>
            <person name="Ferrario C."/>
            <person name="Modesto M."/>
            <person name="Mattarelli P."/>
            <person name="Jiri K."/>
            <person name="van Sinderen D."/>
            <person name="Ventura M."/>
        </authorList>
    </citation>
    <scope>NUCLEOTIDE SEQUENCE [LARGE SCALE GENOMIC DNA]</scope>
    <source>
        <strain evidence="2 3">DSM 100196</strain>
    </source>
</reference>
<accession>A0A261FEZ0</accession>
<dbReference type="EMBL" id="MWWW01000026">
    <property type="protein sequence ID" value="OZG57702.1"/>
    <property type="molecule type" value="Genomic_DNA"/>
</dbReference>
<keyword evidence="1" id="KW-1133">Transmembrane helix</keyword>
<organism evidence="2 3">
    <name type="scientific">Bifidobacterium myosotis</name>
    <dbReference type="NCBI Taxonomy" id="1630166"/>
    <lineage>
        <taxon>Bacteria</taxon>
        <taxon>Bacillati</taxon>
        <taxon>Actinomycetota</taxon>
        <taxon>Actinomycetes</taxon>
        <taxon>Bifidobacteriales</taxon>
        <taxon>Bifidobacteriaceae</taxon>
        <taxon>Bifidobacterium</taxon>
    </lineage>
</organism>
<gene>
    <name evidence="2" type="ORF">BMYO_1842</name>
</gene>
<dbReference type="AlphaFoldDB" id="A0A261FEZ0"/>
<keyword evidence="3" id="KW-1185">Reference proteome</keyword>
<evidence type="ECO:0000256" key="1">
    <source>
        <dbReference type="SAM" id="Phobius"/>
    </source>
</evidence>
<feature type="transmembrane region" description="Helical" evidence="1">
    <location>
        <begin position="50"/>
        <end position="75"/>
    </location>
</feature>